<evidence type="ECO:0000313" key="3">
    <source>
        <dbReference type="Proteomes" id="UP000091956"/>
    </source>
</evidence>
<sequence length="624" mass="69275">MSVLHLDSLANSGLHNTQHIPLRSFYTSAALSLSIPSNIDSNRPSRGEMFAEFAGRPYSSSASSVPAGPRLPGPSRRKNLSEMIGITSEEEFERLPIAVRRKYFSTLERLRLSQNSSSAPSDFDFPVSRKRPVAQRRLRKKSIAKSIPQPFTLLSNSQQLRGSRSKPVTAAEVAWFMSLPDKIRRKQFTKEEQLHFTSRRDSVILDAADEAIYKSSRRNRTVTPISQLPPSPTRLSMDSSIRSVMSERPTSIALAMEESFRWIDEDNDLDLRLVLDDYHANLPGTVIPDPSSSVRPSFRRHISISKSPFGRSSLSSPARAASVSGSSQPPPTPSRAPSRTLSRAASQSQSHTRQRSRAVSLISPRYTPESPRMSIDPYATHYQDPEARLKLRVYLASPQKFDEAIEFGFPSTDGVSDPSAEKKVKHLPNIRVTRDRAHTVRPAVLAPSPHTFFDDVGSLLDDDVSMPDLDSPLTPMDGSFQAHRGSHGRLMSLGGSGADEFLHLGIRKPMLHKHHESYSLASAGSREMTLRMTLTRPDLRADEGTLYGWQGQGHGLGLGIKEKNKSQITLDSLPMEEKLPIMRGPLEGPDGWGLQDKDDSVVKRLWNRVRSSQRKSSTGSGYLA</sequence>
<evidence type="ECO:0008006" key="4">
    <source>
        <dbReference type="Google" id="ProtNLM"/>
    </source>
</evidence>
<gene>
    <name evidence="2" type="ORF">VE01_09069</name>
</gene>
<accession>A0A1B8GAF0</accession>
<keyword evidence="3" id="KW-1185">Reference proteome</keyword>
<dbReference type="Proteomes" id="UP000091956">
    <property type="component" value="Unassembled WGS sequence"/>
</dbReference>
<reference evidence="3" key="2">
    <citation type="journal article" date="2018" name="Nat. Commun.">
        <title>Extreme sensitivity to ultraviolet light in the fungal pathogen causing white-nose syndrome of bats.</title>
        <authorList>
            <person name="Palmer J.M."/>
            <person name="Drees K.P."/>
            <person name="Foster J.T."/>
            <person name="Lindner D.L."/>
        </authorList>
    </citation>
    <scope>NUCLEOTIDE SEQUENCE [LARGE SCALE GENOMIC DNA]</scope>
    <source>
        <strain evidence="3">UAMH 10579</strain>
    </source>
</reference>
<dbReference type="EMBL" id="KV460261">
    <property type="protein sequence ID" value="OBT92813.1"/>
    <property type="molecule type" value="Genomic_DNA"/>
</dbReference>
<dbReference type="RefSeq" id="XP_018126546.1">
    <property type="nucleotide sequence ID" value="XM_018278485.2"/>
</dbReference>
<evidence type="ECO:0000313" key="2">
    <source>
        <dbReference type="EMBL" id="OBT92813.1"/>
    </source>
</evidence>
<feature type="region of interest" description="Disordered" evidence="1">
    <location>
        <begin position="309"/>
        <end position="377"/>
    </location>
</feature>
<feature type="compositionally biased region" description="Low complexity" evidence="1">
    <location>
        <begin position="312"/>
        <end position="327"/>
    </location>
</feature>
<organism evidence="2 3">
    <name type="scientific">Pseudogymnoascus verrucosus</name>
    <dbReference type="NCBI Taxonomy" id="342668"/>
    <lineage>
        <taxon>Eukaryota</taxon>
        <taxon>Fungi</taxon>
        <taxon>Dikarya</taxon>
        <taxon>Ascomycota</taxon>
        <taxon>Pezizomycotina</taxon>
        <taxon>Leotiomycetes</taxon>
        <taxon>Thelebolales</taxon>
        <taxon>Thelebolaceae</taxon>
        <taxon>Pseudogymnoascus</taxon>
    </lineage>
</organism>
<reference evidence="2 3" key="1">
    <citation type="submission" date="2016-03" db="EMBL/GenBank/DDBJ databases">
        <title>Comparative genomics of Pseudogymnoascus destructans, the fungus causing white-nose syndrome of bats.</title>
        <authorList>
            <person name="Palmer J.M."/>
            <person name="Drees K.P."/>
            <person name="Foster J.T."/>
            <person name="Lindner D.L."/>
        </authorList>
    </citation>
    <scope>NUCLEOTIDE SEQUENCE [LARGE SCALE GENOMIC DNA]</scope>
    <source>
        <strain evidence="2 3">UAMH 10579</strain>
    </source>
</reference>
<proteinExistence type="predicted"/>
<dbReference type="AlphaFoldDB" id="A0A1B8GAF0"/>
<dbReference type="OrthoDB" id="5380370at2759"/>
<protein>
    <recommendedName>
        <fullName evidence="4">Mucin</fullName>
    </recommendedName>
</protein>
<feature type="region of interest" description="Disordered" evidence="1">
    <location>
        <begin position="58"/>
        <end position="78"/>
    </location>
</feature>
<name>A0A1B8GAF0_9PEZI</name>
<evidence type="ECO:0000256" key="1">
    <source>
        <dbReference type="SAM" id="MobiDB-lite"/>
    </source>
</evidence>
<dbReference type="GeneID" id="28842455"/>
<feature type="compositionally biased region" description="Low complexity" evidence="1">
    <location>
        <begin position="335"/>
        <end position="351"/>
    </location>
</feature>